<proteinExistence type="predicted"/>
<dbReference type="EMBL" id="GGEC01064317">
    <property type="protein sequence ID" value="MBX44801.1"/>
    <property type="molecule type" value="Transcribed_RNA"/>
</dbReference>
<dbReference type="AlphaFoldDB" id="A0A2P2NQY0"/>
<protein>
    <submittedName>
        <fullName evidence="1">Uncharacterized protein</fullName>
    </submittedName>
</protein>
<reference evidence="1" key="1">
    <citation type="submission" date="2018-02" db="EMBL/GenBank/DDBJ databases">
        <title>Rhizophora mucronata_Transcriptome.</title>
        <authorList>
            <person name="Meera S.P."/>
            <person name="Sreeshan A."/>
            <person name="Augustine A."/>
        </authorList>
    </citation>
    <scope>NUCLEOTIDE SEQUENCE</scope>
    <source>
        <tissue evidence="1">Leaf</tissue>
    </source>
</reference>
<evidence type="ECO:0000313" key="1">
    <source>
        <dbReference type="EMBL" id="MBX44801.1"/>
    </source>
</evidence>
<name>A0A2P2NQY0_RHIMU</name>
<accession>A0A2P2NQY0</accession>
<sequence length="19" mass="2321">MRLSSGERINITLVRKRKY</sequence>
<organism evidence="1">
    <name type="scientific">Rhizophora mucronata</name>
    <name type="common">Asiatic mangrove</name>
    <dbReference type="NCBI Taxonomy" id="61149"/>
    <lineage>
        <taxon>Eukaryota</taxon>
        <taxon>Viridiplantae</taxon>
        <taxon>Streptophyta</taxon>
        <taxon>Embryophyta</taxon>
        <taxon>Tracheophyta</taxon>
        <taxon>Spermatophyta</taxon>
        <taxon>Magnoliopsida</taxon>
        <taxon>eudicotyledons</taxon>
        <taxon>Gunneridae</taxon>
        <taxon>Pentapetalae</taxon>
        <taxon>rosids</taxon>
        <taxon>fabids</taxon>
        <taxon>Malpighiales</taxon>
        <taxon>Rhizophoraceae</taxon>
        <taxon>Rhizophora</taxon>
    </lineage>
</organism>